<reference evidence="6 7" key="1">
    <citation type="submission" date="2014-04" db="EMBL/GenBank/DDBJ databases">
        <title>Genome assembly of Hyalangium minutum DSM 14724.</title>
        <authorList>
            <person name="Sharma G."/>
            <person name="Subramanian S."/>
        </authorList>
    </citation>
    <scope>NUCLEOTIDE SEQUENCE [LARGE SCALE GENOMIC DNA]</scope>
    <source>
        <strain evidence="6 7">DSM 14724</strain>
    </source>
</reference>
<dbReference type="Gene3D" id="1.10.760.10">
    <property type="entry name" value="Cytochrome c-like domain"/>
    <property type="match status" value="3"/>
</dbReference>
<proteinExistence type="predicted"/>
<organism evidence="6 7">
    <name type="scientific">Hyalangium minutum</name>
    <dbReference type="NCBI Taxonomy" id="394096"/>
    <lineage>
        <taxon>Bacteria</taxon>
        <taxon>Pseudomonadati</taxon>
        <taxon>Myxococcota</taxon>
        <taxon>Myxococcia</taxon>
        <taxon>Myxococcales</taxon>
        <taxon>Cystobacterineae</taxon>
        <taxon>Archangiaceae</taxon>
        <taxon>Hyalangium</taxon>
    </lineage>
</organism>
<dbReference type="STRING" id="394096.DB31_2462"/>
<dbReference type="GO" id="GO:0020037">
    <property type="term" value="F:heme binding"/>
    <property type="evidence" value="ECO:0007669"/>
    <property type="project" value="InterPro"/>
</dbReference>
<dbReference type="Pfam" id="PF13442">
    <property type="entry name" value="Cytochrome_CBB3"/>
    <property type="match status" value="2"/>
</dbReference>
<dbReference type="GO" id="GO:0046872">
    <property type="term" value="F:metal ion binding"/>
    <property type="evidence" value="ECO:0007669"/>
    <property type="project" value="UniProtKB-KW"/>
</dbReference>
<evidence type="ECO:0000256" key="2">
    <source>
        <dbReference type="ARBA" id="ARBA00022723"/>
    </source>
</evidence>
<dbReference type="InterPro" id="IPR009056">
    <property type="entry name" value="Cyt_c-like_dom"/>
</dbReference>
<dbReference type="InterPro" id="IPR051459">
    <property type="entry name" value="Cytochrome_c-type_DH"/>
</dbReference>
<dbReference type="Pfam" id="PF00034">
    <property type="entry name" value="Cytochrom_C"/>
    <property type="match status" value="1"/>
</dbReference>
<keyword evidence="7" id="KW-1185">Reference proteome</keyword>
<dbReference type="Proteomes" id="UP000028725">
    <property type="component" value="Unassembled WGS sequence"/>
</dbReference>
<sequence length="402" mass="43385">MKGLGALVGLIILGVVGLVGYVNHKVGKTYDVPLPNIQRATSPEALARGEMIYHSICAECHAPAGETQAMGAPLLDYPPELGTFHSANITSDPVAGVGNMKDEEIARMIIYSINREGKARLMPAFYGMSDEDVAAVIGYMRSDRPEFAPSPKKAPPSEPAFGGKAVMALVAGIRSEPRASVKAPPKGPSVEYGKYLAVGVYDCVMCHTVGFGSSDTKLKDPGLFAGGFEFDLKAYGGQGFMYSPNITPHETQGIGKWNLEQFKLSLTQGVTPDGYILRKPMPRYRYLDDVEIAAMFAYLKGVPAVATPKVAHEAVPRPKADKAADPEKLFSSLGCSYCHGPNGQFRDRLKQAMGKQPEDVAKWIRNPESFKPGTQMPTFATLLDETQALDLAKWVQAKNGTP</sequence>
<dbReference type="SUPFAM" id="SSF46626">
    <property type="entry name" value="Cytochrome c"/>
    <property type="match status" value="3"/>
</dbReference>
<dbReference type="AlphaFoldDB" id="A0A085W8N6"/>
<name>A0A085W8N6_9BACT</name>
<dbReference type="EMBL" id="JMCB01000015">
    <property type="protein sequence ID" value="KFE64049.1"/>
    <property type="molecule type" value="Genomic_DNA"/>
</dbReference>
<dbReference type="PANTHER" id="PTHR35008">
    <property type="entry name" value="BLL4482 PROTEIN-RELATED"/>
    <property type="match status" value="1"/>
</dbReference>
<comment type="caution">
    <text evidence="6">The sequence shown here is derived from an EMBL/GenBank/DDBJ whole genome shotgun (WGS) entry which is preliminary data.</text>
</comment>
<dbReference type="InterPro" id="IPR036909">
    <property type="entry name" value="Cyt_c-like_dom_sf"/>
</dbReference>
<dbReference type="PANTHER" id="PTHR35008:SF4">
    <property type="entry name" value="BLL4482 PROTEIN"/>
    <property type="match status" value="1"/>
</dbReference>
<dbReference type="PROSITE" id="PS51007">
    <property type="entry name" value="CYTC"/>
    <property type="match status" value="2"/>
</dbReference>
<evidence type="ECO:0000256" key="4">
    <source>
        <dbReference type="PROSITE-ProRule" id="PRU00433"/>
    </source>
</evidence>
<keyword evidence="1 4" id="KW-0349">Heme</keyword>
<feature type="domain" description="Cytochrome c" evidence="5">
    <location>
        <begin position="188"/>
        <end position="399"/>
    </location>
</feature>
<evidence type="ECO:0000256" key="1">
    <source>
        <dbReference type="ARBA" id="ARBA00022617"/>
    </source>
</evidence>
<dbReference type="GO" id="GO:0009055">
    <property type="term" value="F:electron transfer activity"/>
    <property type="evidence" value="ECO:0007669"/>
    <property type="project" value="InterPro"/>
</dbReference>
<accession>A0A085W8N6</accession>
<keyword evidence="2 4" id="KW-0479">Metal-binding</keyword>
<evidence type="ECO:0000313" key="7">
    <source>
        <dbReference type="Proteomes" id="UP000028725"/>
    </source>
</evidence>
<evidence type="ECO:0000256" key="3">
    <source>
        <dbReference type="ARBA" id="ARBA00023004"/>
    </source>
</evidence>
<evidence type="ECO:0000259" key="5">
    <source>
        <dbReference type="PROSITE" id="PS51007"/>
    </source>
</evidence>
<evidence type="ECO:0000313" key="6">
    <source>
        <dbReference type="EMBL" id="KFE64049.1"/>
    </source>
</evidence>
<gene>
    <name evidence="6" type="ORF">DB31_2462</name>
</gene>
<feature type="domain" description="Cytochrome c" evidence="5">
    <location>
        <begin position="44"/>
        <end position="144"/>
    </location>
</feature>
<protein>
    <submittedName>
        <fullName evidence="6">Putative diheme cytochrome c-553</fullName>
    </submittedName>
</protein>
<keyword evidence="3 4" id="KW-0408">Iron</keyword>